<dbReference type="EMBL" id="BOMN01000089">
    <property type="protein sequence ID" value="GIE23349.1"/>
    <property type="molecule type" value="Genomic_DNA"/>
</dbReference>
<gene>
    <name evidence="1" type="ORF">Ahu01nite_064510</name>
</gene>
<comment type="caution">
    <text evidence="1">The sequence shown here is derived from an EMBL/GenBank/DDBJ whole genome shotgun (WGS) entry which is preliminary data.</text>
</comment>
<reference evidence="1 2" key="1">
    <citation type="submission" date="2021-01" db="EMBL/GenBank/DDBJ databases">
        <title>Whole genome shotgun sequence of Actinoplanes humidus NBRC 14915.</title>
        <authorList>
            <person name="Komaki H."/>
            <person name="Tamura T."/>
        </authorList>
    </citation>
    <scope>NUCLEOTIDE SEQUENCE [LARGE SCALE GENOMIC DNA]</scope>
    <source>
        <strain evidence="1 2">NBRC 14915</strain>
    </source>
</reference>
<accession>A0ABQ3ZXW3</accession>
<keyword evidence="2" id="KW-1185">Reference proteome</keyword>
<sequence length="412" mass="43471">MSANPLVVATQDSTNWSTGLGLVEDAYQITTGIQNDSWVDVTLGGVGGALDLLSAALDPLGALVSWGVGWLMEHVKPLKEALDWLAGNADAVAAQAATWSNVSKFTDSARAEYASRLSSEVSGWFGASGDAYREHASAHLTALEGIATSSQGISYAVQGAGLLVGLVRGIVRDLIADFVATLAVRLPEWLAEEGLTLGLATPVVIGQVSSLVAKWVAKIEHFVRGLLNSLKRLSPMIDKLGEILTSLKNKLPRAAKAADVDPLAPKVPGDYTFNMVENPGPLADLRGTPAANYAGGRYDEVTLPESRVLYRAGDETNPLGQWFTTDPPDSVAHVRIDSAVKAQWVDPQTQLLTGVSDINTVYAVEIPAGTKVYPGPVGNMGGVYVGGGNQIFVPTPWDIRPKVKVVGSEPLP</sequence>
<evidence type="ECO:0000313" key="2">
    <source>
        <dbReference type="Proteomes" id="UP000603200"/>
    </source>
</evidence>
<dbReference type="RefSeq" id="WP_203840404.1">
    <property type="nucleotide sequence ID" value="NZ_BAAATV010000009.1"/>
</dbReference>
<organism evidence="1 2">
    <name type="scientific">Winogradskya humida</name>
    <dbReference type="NCBI Taxonomy" id="113566"/>
    <lineage>
        <taxon>Bacteria</taxon>
        <taxon>Bacillati</taxon>
        <taxon>Actinomycetota</taxon>
        <taxon>Actinomycetes</taxon>
        <taxon>Micromonosporales</taxon>
        <taxon>Micromonosporaceae</taxon>
        <taxon>Winogradskya</taxon>
    </lineage>
</organism>
<dbReference type="Proteomes" id="UP000603200">
    <property type="component" value="Unassembled WGS sequence"/>
</dbReference>
<protein>
    <submittedName>
        <fullName evidence="1">Uncharacterized protein</fullName>
    </submittedName>
</protein>
<evidence type="ECO:0000313" key="1">
    <source>
        <dbReference type="EMBL" id="GIE23349.1"/>
    </source>
</evidence>
<proteinExistence type="predicted"/>
<name>A0ABQ3ZXW3_9ACTN</name>